<evidence type="ECO:0000313" key="3">
    <source>
        <dbReference type="Proteomes" id="UP000351155"/>
    </source>
</evidence>
<evidence type="ECO:0000313" key="2">
    <source>
        <dbReference type="EMBL" id="VFS23786.1"/>
    </source>
</evidence>
<dbReference type="EMBL" id="CAADIW010000015">
    <property type="protein sequence ID" value="VFS23786.1"/>
    <property type="molecule type" value="Genomic_DNA"/>
</dbReference>
<evidence type="ECO:0000256" key="1">
    <source>
        <dbReference type="SAM" id="MobiDB-lite"/>
    </source>
</evidence>
<organism evidence="2 3">
    <name type="scientific">Enterobacter cancerogenus</name>
    <dbReference type="NCBI Taxonomy" id="69218"/>
    <lineage>
        <taxon>Bacteria</taxon>
        <taxon>Pseudomonadati</taxon>
        <taxon>Pseudomonadota</taxon>
        <taxon>Gammaproteobacteria</taxon>
        <taxon>Enterobacterales</taxon>
        <taxon>Enterobacteriaceae</taxon>
        <taxon>Enterobacter</taxon>
        <taxon>Enterobacter cloacae complex</taxon>
    </lineage>
</organism>
<gene>
    <name evidence="2" type="ORF">NCTC12126_02060</name>
</gene>
<proteinExistence type="predicted"/>
<accession>A0A484XK42</accession>
<dbReference type="AlphaFoldDB" id="A0A484XK42"/>
<name>A0A484XK42_9ENTR</name>
<feature type="region of interest" description="Disordered" evidence="1">
    <location>
        <begin position="1"/>
        <end position="33"/>
    </location>
</feature>
<reference evidence="2 3" key="1">
    <citation type="submission" date="2019-03" db="EMBL/GenBank/DDBJ databases">
        <authorList>
            <consortium name="Pathogen Informatics"/>
        </authorList>
    </citation>
    <scope>NUCLEOTIDE SEQUENCE [LARGE SCALE GENOMIC DNA]</scope>
    <source>
        <strain evidence="2 3">NCTC12126</strain>
    </source>
</reference>
<dbReference type="Proteomes" id="UP000351155">
    <property type="component" value="Unassembled WGS sequence"/>
</dbReference>
<sequence>MKATISNVNKEQPKQPAKSPKDDQGKQQPSKGK</sequence>
<protein>
    <submittedName>
        <fullName evidence="2">Uncharacterized protein</fullName>
    </submittedName>
</protein>
<feature type="compositionally biased region" description="Polar residues" evidence="1">
    <location>
        <begin position="1"/>
        <end position="10"/>
    </location>
</feature>